<gene>
    <name evidence="2" type="ORF">I1A42_18820</name>
</gene>
<reference evidence="2 3" key="1">
    <citation type="submission" date="2020-11" db="EMBL/GenBank/DDBJ databases">
        <title>Vibrio nitrifigilis sp. nov., a marine nitrogen-fixing bacterium isolated from the lagoon sediment of an islet inside an atoll.</title>
        <authorList>
            <person name="Wang L.-T."/>
            <person name="Shieh W.Y."/>
        </authorList>
    </citation>
    <scope>NUCLEOTIDE SEQUENCE [LARGE SCALE GENOMIC DNA]</scope>
    <source>
        <strain evidence="2 3">NFV-1</strain>
    </source>
</reference>
<proteinExistence type="predicted"/>
<keyword evidence="3" id="KW-1185">Reference proteome</keyword>
<feature type="domain" description="NTP pyrophosphohydrolase MazG-like" evidence="1">
    <location>
        <begin position="31"/>
        <end position="99"/>
    </location>
</feature>
<name>A0ABS0GJ99_9VIBR</name>
<dbReference type="InterPro" id="IPR004518">
    <property type="entry name" value="MazG-like_dom"/>
</dbReference>
<evidence type="ECO:0000313" key="2">
    <source>
        <dbReference type="EMBL" id="MBF9002529.1"/>
    </source>
</evidence>
<dbReference type="Proteomes" id="UP000597206">
    <property type="component" value="Unassembled WGS sequence"/>
</dbReference>
<protein>
    <submittedName>
        <fullName evidence="2">Nucleotide pyrophosphohydrolase</fullName>
    </submittedName>
</protein>
<evidence type="ECO:0000259" key="1">
    <source>
        <dbReference type="Pfam" id="PF03819"/>
    </source>
</evidence>
<dbReference type="Gene3D" id="1.10.287.1080">
    <property type="entry name" value="MazG-like"/>
    <property type="match status" value="1"/>
</dbReference>
<dbReference type="EMBL" id="JADPMR010000004">
    <property type="protein sequence ID" value="MBF9002529.1"/>
    <property type="molecule type" value="Genomic_DNA"/>
</dbReference>
<dbReference type="RefSeq" id="WP_196124415.1">
    <property type="nucleotide sequence ID" value="NZ_JADPMR010000004.1"/>
</dbReference>
<dbReference type="SUPFAM" id="SSF101386">
    <property type="entry name" value="all-alpha NTP pyrophosphatases"/>
    <property type="match status" value="1"/>
</dbReference>
<evidence type="ECO:0000313" key="3">
    <source>
        <dbReference type="Proteomes" id="UP000597206"/>
    </source>
</evidence>
<comment type="caution">
    <text evidence="2">The sequence shown here is derived from an EMBL/GenBank/DDBJ whole genome shotgun (WGS) entry which is preliminary data.</text>
</comment>
<sequence>MKKELNHNLLDQLMTIAERKKCLDHNSDWFQGPDTYLSGLVNEIAEVRQEIESRRTVYLEDELGDVLWDYVNVLVALRDSHGIDVERVFQRAVNKYEQRISGIEKDQLWDDIKQIQATTLAQEHAIAISATEKDE</sequence>
<accession>A0ABS0GJ99</accession>
<organism evidence="2 3">
    <name type="scientific">Vibrio nitrifigilis</name>
    <dbReference type="NCBI Taxonomy" id="2789781"/>
    <lineage>
        <taxon>Bacteria</taxon>
        <taxon>Pseudomonadati</taxon>
        <taxon>Pseudomonadota</taxon>
        <taxon>Gammaproteobacteria</taxon>
        <taxon>Vibrionales</taxon>
        <taxon>Vibrionaceae</taxon>
        <taxon>Vibrio</taxon>
    </lineage>
</organism>
<dbReference type="Pfam" id="PF03819">
    <property type="entry name" value="MazG"/>
    <property type="match status" value="1"/>
</dbReference>